<name>A0A074Y3T7_AURSE</name>
<feature type="compositionally biased region" description="Acidic residues" evidence="7">
    <location>
        <begin position="220"/>
        <end position="229"/>
    </location>
</feature>
<evidence type="ECO:0000256" key="2">
    <source>
        <dbReference type="ARBA" id="ARBA00022723"/>
    </source>
</evidence>
<feature type="region of interest" description="Disordered" evidence="7">
    <location>
        <begin position="386"/>
        <end position="410"/>
    </location>
</feature>
<dbReference type="OrthoDB" id="436852at2759"/>
<evidence type="ECO:0000256" key="3">
    <source>
        <dbReference type="ARBA" id="ARBA00022771"/>
    </source>
</evidence>
<feature type="compositionally biased region" description="Polar residues" evidence="7">
    <location>
        <begin position="68"/>
        <end position="81"/>
    </location>
</feature>
<feature type="compositionally biased region" description="Low complexity" evidence="7">
    <location>
        <begin position="386"/>
        <end position="398"/>
    </location>
</feature>
<dbReference type="SMART" id="SM00249">
    <property type="entry name" value="PHD"/>
    <property type="match status" value="1"/>
</dbReference>
<feature type="region of interest" description="Disordered" evidence="7">
    <location>
        <begin position="331"/>
        <end position="350"/>
    </location>
</feature>
<sequence>MSTAEDMLGVESTTPTTLQEMNATMVSDPSVTGDVTQSIAPPSNQAKESAREEGAGHDDSHLLRPIDASSSDSTSVAQQISDNREPSYIRQEATTTQIRQVPENSTIATLKHEHSSRTQSPLRESSVPVPSTEMPGLITTPAPAPPKRSHHKKKGVAAAATTKRSAVGPAKRSHKKKVVASTAATPAQSSPAPRSVRAASSPARSSPDPDGNGDQQFSGEEGEEEEDGGAISDDELYCICKRPDTGTFMIGCDGGCDDWFHGSCVKISEKWKTLIDKYICESCKAKGRGETTWKRMCRRNGCGMPALVSKGTKYCSDRCGLLFMQEMISERTRKSTETTSRAKKGQQTANEDLGARGGIISAGELKALFLTAPTLEGLKSLGDGSLSPITATSPAASTTKKETRETPLSHESALNDIEHERIIQLTHLKSTARDRHALLKDRAKFVAMLKTVASRLADHRNLKPKDLCGFDSRLTWGEDEFDTWRASPAGKEALNIGSLPLPDEDEDADMDASTNATPTQQEPCTKKKCLKHHDWAKLQIEDTRFEITQNADFMRVLEKEEKEIIERARLRAREIKAGGVGGTVEFHYLTPPRESQEDKEMGVKAVVVMQGVEDAGDVDMEGEDVKIEIPEDKEVKVEVVDTEEQQNDDEDKEVDMLDAIEASI</sequence>
<comment type="subcellular location">
    <subcellularLocation>
        <location evidence="1">Nucleus</location>
    </subcellularLocation>
</comment>
<keyword evidence="3 6" id="KW-0863">Zinc-finger</keyword>
<dbReference type="OMA" id="TIYKKTC"/>
<evidence type="ECO:0000259" key="8">
    <source>
        <dbReference type="PROSITE" id="PS50016"/>
    </source>
</evidence>
<dbReference type="InterPro" id="IPR011011">
    <property type="entry name" value="Znf_FYVE_PHD"/>
</dbReference>
<accession>A0A074Y3T7</accession>
<evidence type="ECO:0000256" key="7">
    <source>
        <dbReference type="SAM" id="MobiDB-lite"/>
    </source>
</evidence>
<dbReference type="FunCoup" id="A0A074Y3T7">
    <property type="interactions" value="80"/>
</dbReference>
<gene>
    <name evidence="9" type="ORF">AUEXF2481DRAFT_43162</name>
</gene>
<reference evidence="9 10" key="1">
    <citation type="journal article" date="2014" name="BMC Genomics">
        <title>Genome sequencing of four Aureobasidium pullulans varieties: biotechnological potential, stress tolerance, and description of new species.</title>
        <authorList>
            <person name="Gostin Ar C."/>
            <person name="Ohm R.A."/>
            <person name="Kogej T."/>
            <person name="Sonjak S."/>
            <person name="Turk M."/>
            <person name="Zajc J."/>
            <person name="Zalar P."/>
            <person name="Grube M."/>
            <person name="Sun H."/>
            <person name="Han J."/>
            <person name="Sharma A."/>
            <person name="Chiniquy J."/>
            <person name="Ngan C.Y."/>
            <person name="Lipzen A."/>
            <person name="Barry K."/>
            <person name="Grigoriev I.V."/>
            <person name="Gunde-Cimerman N."/>
        </authorList>
    </citation>
    <scope>NUCLEOTIDE SEQUENCE [LARGE SCALE GENOMIC DNA]</scope>
    <source>
        <strain evidence="9 10">EXF-2481</strain>
    </source>
</reference>
<dbReference type="AlphaFoldDB" id="A0A074Y3T7"/>
<dbReference type="RefSeq" id="XP_013340830.1">
    <property type="nucleotide sequence ID" value="XM_013485376.1"/>
</dbReference>
<proteinExistence type="predicted"/>
<evidence type="ECO:0000313" key="10">
    <source>
        <dbReference type="Proteomes" id="UP000030641"/>
    </source>
</evidence>
<evidence type="ECO:0000256" key="1">
    <source>
        <dbReference type="ARBA" id="ARBA00004123"/>
    </source>
</evidence>
<organism evidence="9 10">
    <name type="scientific">Aureobasidium subglaciale (strain EXF-2481)</name>
    <name type="common">Aureobasidium pullulans var. subglaciale</name>
    <dbReference type="NCBI Taxonomy" id="1043005"/>
    <lineage>
        <taxon>Eukaryota</taxon>
        <taxon>Fungi</taxon>
        <taxon>Dikarya</taxon>
        <taxon>Ascomycota</taxon>
        <taxon>Pezizomycotina</taxon>
        <taxon>Dothideomycetes</taxon>
        <taxon>Dothideomycetidae</taxon>
        <taxon>Dothideales</taxon>
        <taxon>Saccotheciaceae</taxon>
        <taxon>Aureobasidium</taxon>
    </lineage>
</organism>
<dbReference type="InterPro" id="IPR013083">
    <property type="entry name" value="Znf_RING/FYVE/PHD"/>
</dbReference>
<dbReference type="GO" id="GO:0045893">
    <property type="term" value="P:positive regulation of DNA-templated transcription"/>
    <property type="evidence" value="ECO:0007669"/>
    <property type="project" value="TreeGrafter"/>
</dbReference>
<evidence type="ECO:0000256" key="5">
    <source>
        <dbReference type="ARBA" id="ARBA00023242"/>
    </source>
</evidence>
<dbReference type="Proteomes" id="UP000030641">
    <property type="component" value="Unassembled WGS sequence"/>
</dbReference>
<keyword evidence="10" id="KW-1185">Reference proteome</keyword>
<dbReference type="STRING" id="1043005.A0A074Y3T7"/>
<dbReference type="PANTHER" id="PTHR46174">
    <property type="entry name" value="CXXC-TYPE ZINC FINGER PROTEIN 1"/>
    <property type="match status" value="1"/>
</dbReference>
<feature type="compositionally biased region" description="Polar residues" evidence="7">
    <location>
        <begin position="512"/>
        <end position="521"/>
    </location>
</feature>
<dbReference type="InParanoid" id="A0A074Y3T7"/>
<dbReference type="CDD" id="cd16039">
    <property type="entry name" value="PHD_SPP1"/>
    <property type="match status" value="1"/>
</dbReference>
<evidence type="ECO:0000313" key="9">
    <source>
        <dbReference type="EMBL" id="KEQ92375.1"/>
    </source>
</evidence>
<dbReference type="GO" id="GO:0008270">
    <property type="term" value="F:zinc ion binding"/>
    <property type="evidence" value="ECO:0007669"/>
    <property type="project" value="UniProtKB-KW"/>
</dbReference>
<feature type="region of interest" description="Disordered" evidence="7">
    <location>
        <begin position="1"/>
        <end position="229"/>
    </location>
</feature>
<keyword evidence="2" id="KW-0479">Metal-binding</keyword>
<feature type="compositionally biased region" description="Basic and acidic residues" evidence="7">
    <location>
        <begin position="48"/>
        <end position="64"/>
    </location>
</feature>
<dbReference type="PANTHER" id="PTHR46174:SF1">
    <property type="entry name" value="CXXC-TYPE ZINC FINGER PROTEIN 1"/>
    <property type="match status" value="1"/>
</dbReference>
<feature type="compositionally biased region" description="Polar residues" evidence="7">
    <location>
        <begin position="11"/>
        <end position="47"/>
    </location>
</feature>
<dbReference type="InterPro" id="IPR037869">
    <property type="entry name" value="Spp1/CFP1"/>
</dbReference>
<dbReference type="EMBL" id="KL584771">
    <property type="protein sequence ID" value="KEQ92375.1"/>
    <property type="molecule type" value="Genomic_DNA"/>
</dbReference>
<protein>
    <recommendedName>
        <fullName evidence="8">PHD-type domain-containing protein</fullName>
    </recommendedName>
</protein>
<keyword evidence="4" id="KW-0862">Zinc</keyword>
<dbReference type="InterPro" id="IPR001965">
    <property type="entry name" value="Znf_PHD"/>
</dbReference>
<keyword evidence="5" id="KW-0539">Nucleus</keyword>
<feature type="region of interest" description="Disordered" evidence="7">
    <location>
        <begin position="493"/>
        <end position="521"/>
    </location>
</feature>
<dbReference type="HOGENOM" id="CLU_413294_0_0_1"/>
<feature type="compositionally biased region" description="Low complexity" evidence="7">
    <location>
        <begin position="180"/>
        <end position="206"/>
    </location>
</feature>
<feature type="compositionally biased region" description="Polar residues" evidence="7">
    <location>
        <begin position="92"/>
        <end position="108"/>
    </location>
</feature>
<dbReference type="GeneID" id="25367337"/>
<evidence type="ECO:0000256" key="6">
    <source>
        <dbReference type="PROSITE-ProRule" id="PRU00146"/>
    </source>
</evidence>
<dbReference type="PROSITE" id="PS01359">
    <property type="entry name" value="ZF_PHD_1"/>
    <property type="match status" value="1"/>
</dbReference>
<dbReference type="Pfam" id="PF00628">
    <property type="entry name" value="PHD"/>
    <property type="match status" value="1"/>
</dbReference>
<dbReference type="SUPFAM" id="SSF57903">
    <property type="entry name" value="FYVE/PHD zinc finger"/>
    <property type="match status" value="1"/>
</dbReference>
<dbReference type="Gene3D" id="3.30.40.10">
    <property type="entry name" value="Zinc/RING finger domain, C3HC4 (zinc finger)"/>
    <property type="match status" value="1"/>
</dbReference>
<feature type="compositionally biased region" description="Basic and acidic residues" evidence="7">
    <location>
        <begin position="399"/>
        <end position="408"/>
    </location>
</feature>
<evidence type="ECO:0000256" key="4">
    <source>
        <dbReference type="ARBA" id="ARBA00022833"/>
    </source>
</evidence>
<dbReference type="InterPro" id="IPR019786">
    <property type="entry name" value="Zinc_finger_PHD-type_CS"/>
</dbReference>
<dbReference type="InterPro" id="IPR019787">
    <property type="entry name" value="Znf_PHD-finger"/>
</dbReference>
<feature type="domain" description="PHD-type" evidence="8">
    <location>
        <begin position="235"/>
        <end position="286"/>
    </location>
</feature>
<dbReference type="PROSITE" id="PS50016">
    <property type="entry name" value="ZF_PHD_2"/>
    <property type="match status" value="1"/>
</dbReference>
<dbReference type="GO" id="GO:0048188">
    <property type="term" value="C:Set1C/COMPASS complex"/>
    <property type="evidence" value="ECO:0007669"/>
    <property type="project" value="InterPro"/>
</dbReference>